<feature type="compositionally biased region" description="Polar residues" evidence="1">
    <location>
        <begin position="48"/>
        <end position="60"/>
    </location>
</feature>
<proteinExistence type="predicted"/>
<feature type="transmembrane region" description="Helical" evidence="2">
    <location>
        <begin position="494"/>
        <end position="518"/>
    </location>
</feature>
<comment type="caution">
    <text evidence="3">The sequence shown here is derived from an EMBL/GenBank/DDBJ whole genome shotgun (WGS) entry which is preliminary data.</text>
</comment>
<dbReference type="InterPro" id="IPR029071">
    <property type="entry name" value="Ubiquitin-like_domsf"/>
</dbReference>
<dbReference type="EMBL" id="JABANP010000033">
    <property type="protein sequence ID" value="KAF4694373.1"/>
    <property type="molecule type" value="Genomic_DNA"/>
</dbReference>
<keyword evidence="2" id="KW-0812">Transmembrane</keyword>
<evidence type="ECO:0000256" key="2">
    <source>
        <dbReference type="SAM" id="Phobius"/>
    </source>
</evidence>
<feature type="region of interest" description="Disordered" evidence="1">
    <location>
        <begin position="45"/>
        <end position="71"/>
    </location>
</feature>
<evidence type="ECO:0000313" key="4">
    <source>
        <dbReference type="Proteomes" id="UP000541610"/>
    </source>
</evidence>
<keyword evidence="2" id="KW-0472">Membrane</keyword>
<feature type="compositionally biased region" description="Basic and acidic residues" evidence="1">
    <location>
        <begin position="348"/>
        <end position="358"/>
    </location>
</feature>
<evidence type="ECO:0000256" key="1">
    <source>
        <dbReference type="SAM" id="MobiDB-lite"/>
    </source>
</evidence>
<dbReference type="SUPFAM" id="SSF54236">
    <property type="entry name" value="Ubiquitin-like"/>
    <property type="match status" value="1"/>
</dbReference>
<dbReference type="AlphaFoldDB" id="A0A7J6PDV5"/>
<gene>
    <name evidence="3" type="ORF">FOZ60_008244</name>
</gene>
<keyword evidence="2" id="KW-1133">Transmembrane helix</keyword>
<organism evidence="3 4">
    <name type="scientific">Perkinsus olseni</name>
    <name type="common">Perkinsus atlanticus</name>
    <dbReference type="NCBI Taxonomy" id="32597"/>
    <lineage>
        <taxon>Eukaryota</taxon>
        <taxon>Sar</taxon>
        <taxon>Alveolata</taxon>
        <taxon>Perkinsozoa</taxon>
        <taxon>Perkinsea</taxon>
        <taxon>Perkinsida</taxon>
        <taxon>Perkinsidae</taxon>
        <taxon>Perkinsus</taxon>
    </lineage>
</organism>
<feature type="transmembrane region" description="Helical" evidence="2">
    <location>
        <begin position="469"/>
        <end position="488"/>
    </location>
</feature>
<evidence type="ECO:0000313" key="3">
    <source>
        <dbReference type="EMBL" id="KAF4694373.1"/>
    </source>
</evidence>
<feature type="region of interest" description="Disordered" evidence="1">
    <location>
        <begin position="348"/>
        <end position="367"/>
    </location>
</feature>
<sequence length="521" mass="57145">MVLKQSLTVSDEQLAKQVEAMRHAYEKEIAMQNLTTHRDREEYVQPSLRPTTATTSVHTNQDADKARRKPSGLGYVNLKSMKTCDTLPGRSPLGMGRKMGCAGLDYLVRVYVYLPQSGDSFYLWVPYNMPVGPPELTLDRFTEMWGFDADARGPCAGKSDSVWEERPRRKSFKEEIMEITGMAVEDQQISAYGATLTTNSAGINYYNVTHGCTVTLSKRESYEARKAAKEGMGREPILAVTLAKRVKGSSGNATTKALEAAARRLNKTGTGYWIMPKWKHDEYPGLVSKKLMRRSGTLSNDTISYEDYMRKVNLTPGMGHGDPFGAIREAFERHNVITDLVRTALPSHEDAAREDGNEPPKAAAAPAKACPSPGNCDGCCCMIRDDVSIGMASTVASSPVVGFPLEFVKPFTTMSSCRQRAAGTTTVPSLPYPTAIAVLIAFATVVDVAALAAVIWSGGREHCTRPYRGWLVAALTLGWPVTSLVSAWSRRMTFRGAFIVEIIAVLCSYVLLGVGTYWMGR</sequence>
<dbReference type="OrthoDB" id="434666at2759"/>
<name>A0A7J6PDV5_PEROL</name>
<protein>
    <submittedName>
        <fullName evidence="3">Uncharacterized protein</fullName>
    </submittedName>
</protein>
<feature type="transmembrane region" description="Helical" evidence="2">
    <location>
        <begin position="435"/>
        <end position="457"/>
    </location>
</feature>
<dbReference type="Proteomes" id="UP000541610">
    <property type="component" value="Unassembled WGS sequence"/>
</dbReference>
<reference evidence="3 4" key="1">
    <citation type="submission" date="2020-04" db="EMBL/GenBank/DDBJ databases">
        <title>Perkinsus olseni comparative genomics.</title>
        <authorList>
            <person name="Bogema D.R."/>
        </authorList>
    </citation>
    <scope>NUCLEOTIDE SEQUENCE [LARGE SCALE GENOMIC DNA]</scope>
    <source>
        <strain evidence="3">00978-12</strain>
    </source>
</reference>
<accession>A0A7J6PDV5</accession>